<feature type="compositionally biased region" description="Pro residues" evidence="6">
    <location>
        <begin position="755"/>
        <end position="790"/>
    </location>
</feature>
<name>A0A4R6UR10_9ACTN</name>
<evidence type="ECO:0000256" key="6">
    <source>
        <dbReference type="SAM" id="MobiDB-lite"/>
    </source>
</evidence>
<keyword evidence="7" id="KW-0472">Membrane</keyword>
<feature type="compositionally biased region" description="Basic and acidic residues" evidence="6">
    <location>
        <begin position="838"/>
        <end position="857"/>
    </location>
</feature>
<dbReference type="InterPro" id="IPR013587">
    <property type="entry name" value="Nitrate/nitrite_sensing"/>
</dbReference>
<keyword evidence="4" id="KW-0808">Transferase</keyword>
<keyword evidence="5 9" id="KW-0418">Kinase</keyword>
<evidence type="ECO:0000256" key="3">
    <source>
        <dbReference type="ARBA" id="ARBA00022553"/>
    </source>
</evidence>
<feature type="compositionally biased region" description="Basic and acidic residues" evidence="6">
    <location>
        <begin position="677"/>
        <end position="692"/>
    </location>
</feature>
<dbReference type="SUPFAM" id="SSF55874">
    <property type="entry name" value="ATPase domain of HSP90 chaperone/DNA topoisomerase II/histidine kinase"/>
    <property type="match status" value="1"/>
</dbReference>
<dbReference type="AlphaFoldDB" id="A0A4R6UR10"/>
<dbReference type="Pfam" id="PF08376">
    <property type="entry name" value="NIT"/>
    <property type="match status" value="1"/>
</dbReference>
<evidence type="ECO:0000256" key="4">
    <source>
        <dbReference type="ARBA" id="ARBA00022679"/>
    </source>
</evidence>
<feature type="domain" description="Histidine kinase/HSP90-like ATPase" evidence="8">
    <location>
        <begin position="532"/>
        <end position="645"/>
    </location>
</feature>
<gene>
    <name evidence="9" type="ORF">EV190_12062</name>
</gene>
<dbReference type="Gene3D" id="6.10.340.10">
    <property type="match status" value="1"/>
</dbReference>
<dbReference type="PANTHER" id="PTHR45436">
    <property type="entry name" value="SENSOR HISTIDINE KINASE YKOH"/>
    <property type="match status" value="1"/>
</dbReference>
<keyword evidence="3" id="KW-0597">Phosphoprotein</keyword>
<dbReference type="OrthoDB" id="3845898at2"/>
<comment type="caution">
    <text evidence="9">The sequence shown here is derived from an EMBL/GenBank/DDBJ whole genome shotgun (WGS) entry which is preliminary data.</text>
</comment>
<dbReference type="InterPro" id="IPR003594">
    <property type="entry name" value="HATPase_dom"/>
</dbReference>
<feature type="transmembrane region" description="Helical" evidence="7">
    <location>
        <begin position="20"/>
        <end position="40"/>
    </location>
</feature>
<dbReference type="GO" id="GO:0004673">
    <property type="term" value="F:protein histidine kinase activity"/>
    <property type="evidence" value="ECO:0007669"/>
    <property type="project" value="UniProtKB-EC"/>
</dbReference>
<evidence type="ECO:0000256" key="7">
    <source>
        <dbReference type="SAM" id="Phobius"/>
    </source>
</evidence>
<dbReference type="SMART" id="SM00387">
    <property type="entry name" value="HATPase_c"/>
    <property type="match status" value="1"/>
</dbReference>
<dbReference type="RefSeq" id="WP_133742876.1">
    <property type="nucleotide sequence ID" value="NZ_SNYN01000020.1"/>
</dbReference>
<evidence type="ECO:0000313" key="10">
    <source>
        <dbReference type="Proteomes" id="UP000295281"/>
    </source>
</evidence>
<evidence type="ECO:0000259" key="8">
    <source>
        <dbReference type="SMART" id="SM00387"/>
    </source>
</evidence>
<dbReference type="Proteomes" id="UP000295281">
    <property type="component" value="Unassembled WGS sequence"/>
</dbReference>
<dbReference type="EMBL" id="SNYN01000020">
    <property type="protein sequence ID" value="TDQ48003.1"/>
    <property type="molecule type" value="Genomic_DNA"/>
</dbReference>
<sequence length="857" mass="93496">MQAAKKRRDPSIRSRLRRIVLAPTSALIVLWLIVSGYLAYGAVLQYTVSRGTEQMLIPAALALVSVMDERSATIAHLEHPADEGTDGDLEAARADADERMTEVIGRFEGVLSLSPEPVQQRIIDLRNRFDEISDIRALVDSRQASRGDVQEYYNTLMQAGADLFDEQSRHLPNERTVGPALSATYVFRALDLLAQSDAQLSRAFSTGELTREDQNEFIRLTGAYQGMIEAVRDYLGPEETAALDDLRSSDEFGQLTQLTGRISDRTVGSEVDVLTGETTEVLTMPVTEEEWRAVYLPAKEAYTGIGADQARYATEIQNAVTARTVLTAVLGSLGVAVVSALALVVSTRSSKQVVARLHRLRDDTQELADHRLPDLIRRLGRNEPVDVESEVPGPGGSEDEIGQVRRSFNAAQRTAIEAAVQQARLREGVNRVFLNIAHRSQTLVHRQLRLLDRLEREQEDPDQLTDLFKLDHLATRARRNAENLLILGGESPGRTWHTPMPLIDVLRGAISESGDYTRVKRQRIARVSLHSAAVADVIHLVAELVDNATTFSPPHTKVHLRSEQVPNGVTIEIEDRGLGMREDEFAAANALLETPPEFDVMRLNEKMRLGLFVVSRLAQRHDIKVRLRASPYGGVQAIVLLPAGLIAGGTGSASDSEAPELPAPDETAPSLPFTRSADPRPLRASEDGRDRASNTGDRFPVPPPEIVGGDMLDQPAEPPAEAGPAAGKLSRLPQRVPGVNAFPGYEPEYEGTTPAEPPAAPAEPPAAPAEPPATPTEPAPPSGGRPPLPRRVPQVNLAPQLVEDSDGEPSPAGPAGDTVEDPERPMKLRRNLTAFQEGTRKGREDGRKRLNDTEKDS</sequence>
<organism evidence="9 10">
    <name type="scientific">Actinorugispora endophytica</name>
    <dbReference type="NCBI Taxonomy" id="1605990"/>
    <lineage>
        <taxon>Bacteria</taxon>
        <taxon>Bacillati</taxon>
        <taxon>Actinomycetota</taxon>
        <taxon>Actinomycetes</taxon>
        <taxon>Streptosporangiales</taxon>
        <taxon>Nocardiopsidaceae</taxon>
        <taxon>Actinorugispora</taxon>
    </lineage>
</organism>
<dbReference type="PANTHER" id="PTHR45436:SF5">
    <property type="entry name" value="SENSOR HISTIDINE KINASE TRCS"/>
    <property type="match status" value="1"/>
</dbReference>
<dbReference type="Gene3D" id="3.30.565.10">
    <property type="entry name" value="Histidine kinase-like ATPase, C-terminal domain"/>
    <property type="match status" value="1"/>
</dbReference>
<dbReference type="InterPro" id="IPR036890">
    <property type="entry name" value="HATPase_C_sf"/>
</dbReference>
<proteinExistence type="predicted"/>
<dbReference type="EC" id="2.7.13.3" evidence="2"/>
<dbReference type="GO" id="GO:0000160">
    <property type="term" value="P:phosphorelay signal transduction system"/>
    <property type="evidence" value="ECO:0007669"/>
    <property type="project" value="TreeGrafter"/>
</dbReference>
<dbReference type="Pfam" id="PF02518">
    <property type="entry name" value="HATPase_c"/>
    <property type="match status" value="1"/>
</dbReference>
<comment type="catalytic activity">
    <reaction evidence="1">
        <text>ATP + protein L-histidine = ADP + protein N-phospho-L-histidine.</text>
        <dbReference type="EC" id="2.7.13.3"/>
    </reaction>
</comment>
<dbReference type="InterPro" id="IPR050428">
    <property type="entry name" value="TCS_sensor_his_kinase"/>
</dbReference>
<dbReference type="GO" id="GO:0005886">
    <property type="term" value="C:plasma membrane"/>
    <property type="evidence" value="ECO:0007669"/>
    <property type="project" value="TreeGrafter"/>
</dbReference>
<reference evidence="9 10" key="1">
    <citation type="submission" date="2019-03" db="EMBL/GenBank/DDBJ databases">
        <title>Genomic Encyclopedia of Type Strains, Phase IV (KMG-IV): sequencing the most valuable type-strain genomes for metagenomic binning, comparative biology and taxonomic classification.</title>
        <authorList>
            <person name="Goeker M."/>
        </authorList>
    </citation>
    <scope>NUCLEOTIDE SEQUENCE [LARGE SCALE GENOMIC DNA]</scope>
    <source>
        <strain evidence="9 10">DSM 46770</strain>
    </source>
</reference>
<keyword evidence="7" id="KW-0812">Transmembrane</keyword>
<evidence type="ECO:0000256" key="1">
    <source>
        <dbReference type="ARBA" id="ARBA00000085"/>
    </source>
</evidence>
<protein>
    <recommendedName>
        <fullName evidence="2">histidine kinase</fullName>
        <ecNumber evidence="2">2.7.13.3</ecNumber>
    </recommendedName>
</protein>
<accession>A0A4R6UR10</accession>
<evidence type="ECO:0000256" key="2">
    <source>
        <dbReference type="ARBA" id="ARBA00012438"/>
    </source>
</evidence>
<keyword evidence="10" id="KW-1185">Reference proteome</keyword>
<keyword evidence="7" id="KW-1133">Transmembrane helix</keyword>
<evidence type="ECO:0000256" key="5">
    <source>
        <dbReference type="ARBA" id="ARBA00022777"/>
    </source>
</evidence>
<feature type="region of interest" description="Disordered" evidence="6">
    <location>
        <begin position="650"/>
        <end position="857"/>
    </location>
</feature>
<evidence type="ECO:0000313" key="9">
    <source>
        <dbReference type="EMBL" id="TDQ48003.1"/>
    </source>
</evidence>